<evidence type="ECO:0000313" key="1">
    <source>
        <dbReference type="EMBL" id="AGB33743.1"/>
    </source>
</evidence>
<keyword evidence="2" id="KW-0614">Plasmid</keyword>
<evidence type="ECO:0000313" key="2">
    <source>
        <dbReference type="EMBL" id="AGB33830.1"/>
    </source>
</evidence>
<protein>
    <submittedName>
        <fullName evidence="2">Uncharacterized protein</fullName>
    </submittedName>
</protein>
<dbReference type="AlphaFoldDB" id="L0JQQ7"/>
<reference evidence="2" key="1">
    <citation type="submission" date="2012-02" db="EMBL/GenBank/DDBJ databases">
        <title>Complete sequence of plasmid 1 of Natrinema pellirubrum DSM 15624.</title>
        <authorList>
            <consortium name="US DOE Joint Genome Institute"/>
            <person name="Lucas S."/>
            <person name="Han J."/>
            <person name="Lapidus A."/>
            <person name="Cheng J.-F."/>
            <person name="Goodwin L."/>
            <person name="Pitluck S."/>
            <person name="Peters L."/>
            <person name="Teshima H."/>
            <person name="Detter J.C."/>
            <person name="Han C."/>
            <person name="Tapia R."/>
            <person name="Land M."/>
            <person name="Hauser L."/>
            <person name="Kyrpides N."/>
            <person name="Ivanova N."/>
            <person name="Pagani I."/>
            <person name="Sproer C."/>
            <person name="Anderson I."/>
            <person name="Woyke T."/>
        </authorList>
    </citation>
    <scope>NUCLEOTIDE SEQUENCE</scope>
    <source>
        <strain evidence="2">DSM 15624</strain>
        <plasmid evidence="2">pNATPE01</plasmid>
    </source>
</reference>
<name>L0JQQ7_NATP1</name>
<dbReference type="EMBL" id="CP003373">
    <property type="protein sequence ID" value="AGB33830.1"/>
    <property type="molecule type" value="Genomic_DNA"/>
</dbReference>
<sequence>MQICVRYIKIEIDDEEQYERLSEIKDSHGMTWKGVLLRGAKGLDSDGPLSED</sequence>
<dbReference type="Proteomes" id="UP000010843">
    <property type="component" value="Plasmid pNATPE01"/>
</dbReference>
<dbReference type="KEGG" id="npe:Natpe_4112"/>
<dbReference type="EMBL" id="CP003373">
    <property type="protein sequence ID" value="AGB33743.1"/>
    <property type="molecule type" value="Genomic_DNA"/>
</dbReference>
<organism evidence="2 3">
    <name type="scientific">Natrinema pellirubrum (strain DSM 15624 / CIP 106293 / JCM 10476 / NCIMB 786 / 157)</name>
    <dbReference type="NCBI Taxonomy" id="797303"/>
    <lineage>
        <taxon>Archaea</taxon>
        <taxon>Methanobacteriati</taxon>
        <taxon>Methanobacteriota</taxon>
        <taxon>Stenosarchaea group</taxon>
        <taxon>Halobacteria</taxon>
        <taxon>Halobacteriales</taxon>
        <taxon>Natrialbaceae</taxon>
        <taxon>Natrinema</taxon>
    </lineage>
</organism>
<evidence type="ECO:0000313" key="3">
    <source>
        <dbReference type="Proteomes" id="UP000010843"/>
    </source>
</evidence>
<gene>
    <name evidence="1" type="ordered locus">Natpe_4010</name>
    <name evidence="2" type="ordered locus">Natpe_4112</name>
</gene>
<dbReference type="eggNOG" id="arCOG10297">
    <property type="taxonomic scope" value="Archaea"/>
</dbReference>
<dbReference type="KEGG" id="npe:Natpe_4010"/>
<geneLocation type="plasmid" evidence="2 3">
    <name>pNATPE01</name>
</geneLocation>
<proteinExistence type="predicted"/>
<accession>L0JQQ7</accession>
<dbReference type="HOGENOM" id="CLU_217427_0_0_2"/>
<reference evidence="3" key="2">
    <citation type="submission" date="2012-02" db="EMBL/GenBank/DDBJ databases">
        <title>Complete sequence of plasmid 1 of Natrinema pellirubrum DSM 15624.</title>
        <authorList>
            <person name="Lucas S."/>
            <person name="Han J."/>
            <person name="Lapidus A."/>
            <person name="Cheng J.-F."/>
            <person name="Goodwin L."/>
            <person name="Pitluck S."/>
            <person name="Peters L."/>
            <person name="Teshima H."/>
            <person name="Detter J.C."/>
            <person name="Han C."/>
            <person name="Tapia R."/>
            <person name="Land M."/>
            <person name="Hauser L."/>
            <person name="Kyrpides N."/>
            <person name="Ivanova N."/>
            <person name="Pagani I."/>
            <person name="Sproer C."/>
            <person name="Anderson I."/>
            <person name="Woyke T."/>
        </authorList>
    </citation>
    <scope>NUCLEOTIDE SEQUENCE [LARGE SCALE GENOMIC DNA]</scope>
    <source>
        <strain evidence="3">DSM 15624 / JCM 10476 / NCIMB 786</strain>
        <plasmid evidence="3">pNATPE01</plasmid>
    </source>
</reference>